<dbReference type="InterPro" id="IPR011009">
    <property type="entry name" value="Kinase-like_dom_sf"/>
</dbReference>
<dbReference type="Gene3D" id="3.90.1200.10">
    <property type="match status" value="1"/>
</dbReference>
<feature type="domain" description="Aminoglycoside phosphotransferase" evidence="1">
    <location>
        <begin position="78"/>
        <end position="178"/>
    </location>
</feature>
<reference evidence="2 4" key="1">
    <citation type="submission" date="2018-02" db="EMBL/GenBank/DDBJ databases">
        <title>Fusarium culmorum secondary metabolites in fungal-bacterial-plant interactions.</title>
        <authorList>
            <person name="Schmidt R."/>
        </authorList>
    </citation>
    <scope>NUCLEOTIDE SEQUENCE [LARGE SCALE GENOMIC DNA]</scope>
    <source>
        <strain evidence="2 4">PV</strain>
    </source>
</reference>
<dbReference type="AlphaFoldDB" id="A0A2T4GXL9"/>
<evidence type="ECO:0000259" key="1">
    <source>
        <dbReference type="Pfam" id="PF01636"/>
    </source>
</evidence>
<evidence type="ECO:0000313" key="4">
    <source>
        <dbReference type="Proteomes" id="UP000241587"/>
    </source>
</evidence>
<dbReference type="EMBL" id="CP064747">
    <property type="protein sequence ID" value="QPC60592.1"/>
    <property type="molecule type" value="Genomic_DNA"/>
</dbReference>
<evidence type="ECO:0000313" key="3">
    <source>
        <dbReference type="EMBL" id="QPC60592.1"/>
    </source>
</evidence>
<reference evidence="3" key="2">
    <citation type="submission" date="2020-11" db="EMBL/GenBank/DDBJ databases">
        <title>The chromosome-scale genome resource for two endophytic Fusarium species: F. culmorum and F. pseudograminearum.</title>
        <authorList>
            <person name="Yuan Z."/>
        </authorList>
    </citation>
    <scope>NUCLEOTIDE SEQUENCE</scope>
    <source>
        <strain evidence="3">Class2-1B</strain>
    </source>
</reference>
<protein>
    <recommendedName>
        <fullName evidence="1">Aminoglycoside phosphotransferase domain-containing protein</fullName>
    </recommendedName>
</protein>
<sequence>MLDADIVKLAKEIHSDLIPESTFHANIEAADPPLFICSMPFLRGSSYIEVQPFGVEIDPNEQSKQGVFVKHLARYFARCWPNPQPVDSQTQAQKQQEIQKRLIRLAEESPPVLPKSVLSKLIEALPSLFGREYPQVLTHNDFSVTNILVDDNTFEITGIVDWSLTTVMPFGLDLDMLFLATGFMTLDGWHDYACKPQLQDLFWDEFWVSSGVEDEDLRRKTQDLAKTAGQIGAILRLAFRRNDDGSPSEEVLVSERRIGQLKAWFND</sequence>
<dbReference type="PANTHER" id="PTHR21310">
    <property type="entry name" value="AMINOGLYCOSIDE PHOSPHOTRANSFERASE-RELATED-RELATED"/>
    <property type="match status" value="1"/>
</dbReference>
<dbReference type="OMA" id="FARCWST"/>
<name>A0A2T4GXL9_FUSCU</name>
<dbReference type="SUPFAM" id="SSF56112">
    <property type="entry name" value="Protein kinase-like (PK-like)"/>
    <property type="match status" value="1"/>
</dbReference>
<dbReference type="EMBL" id="PVEM01000006">
    <property type="protein sequence ID" value="PTD08297.1"/>
    <property type="molecule type" value="Genomic_DNA"/>
</dbReference>
<dbReference type="Proteomes" id="UP000663297">
    <property type="component" value="Chromosome 1"/>
</dbReference>
<dbReference type="InterPro" id="IPR051678">
    <property type="entry name" value="AGP_Transferase"/>
</dbReference>
<keyword evidence="4" id="KW-1185">Reference proteome</keyword>
<evidence type="ECO:0000313" key="2">
    <source>
        <dbReference type="EMBL" id="PTD08297.1"/>
    </source>
</evidence>
<organism evidence="2 4">
    <name type="scientific">Fusarium culmorum</name>
    <dbReference type="NCBI Taxonomy" id="5516"/>
    <lineage>
        <taxon>Eukaryota</taxon>
        <taxon>Fungi</taxon>
        <taxon>Dikarya</taxon>
        <taxon>Ascomycota</taxon>
        <taxon>Pezizomycotina</taxon>
        <taxon>Sordariomycetes</taxon>
        <taxon>Hypocreomycetidae</taxon>
        <taxon>Hypocreales</taxon>
        <taxon>Nectriaceae</taxon>
        <taxon>Fusarium</taxon>
    </lineage>
</organism>
<dbReference type="OrthoDB" id="5598852at2759"/>
<proteinExistence type="predicted"/>
<accession>A0A2T4GXL9</accession>
<dbReference type="Pfam" id="PF01636">
    <property type="entry name" value="APH"/>
    <property type="match status" value="1"/>
</dbReference>
<dbReference type="InterPro" id="IPR002575">
    <property type="entry name" value="Aminoglycoside_PTrfase"/>
</dbReference>
<dbReference type="Proteomes" id="UP000241587">
    <property type="component" value="Unassembled WGS sequence"/>
</dbReference>
<gene>
    <name evidence="2" type="ORF">FCULG_00007109</name>
    <name evidence="3" type="ORF">HYE67_002823</name>
</gene>